<dbReference type="KEGG" id="ggr:HKW67_12795"/>
<keyword evidence="3" id="KW-1003">Cell membrane</keyword>
<dbReference type="EMBL" id="CP053085">
    <property type="protein sequence ID" value="QJR36320.1"/>
    <property type="molecule type" value="Genomic_DNA"/>
</dbReference>
<dbReference type="Pfam" id="PF12019">
    <property type="entry name" value="GspH"/>
    <property type="match status" value="1"/>
</dbReference>
<evidence type="ECO:0000256" key="9">
    <source>
        <dbReference type="ARBA" id="ARBA00025772"/>
    </source>
</evidence>
<keyword evidence="6 11" id="KW-0812">Transmembrane</keyword>
<organism evidence="13 14">
    <name type="scientific">Gemmatimonas groenlandica</name>
    <dbReference type="NCBI Taxonomy" id="2732249"/>
    <lineage>
        <taxon>Bacteria</taxon>
        <taxon>Pseudomonadati</taxon>
        <taxon>Gemmatimonadota</taxon>
        <taxon>Gemmatimonadia</taxon>
        <taxon>Gemmatimonadales</taxon>
        <taxon>Gemmatimonadaceae</taxon>
        <taxon>Gemmatimonas</taxon>
    </lineage>
</organism>
<evidence type="ECO:0000256" key="5">
    <source>
        <dbReference type="ARBA" id="ARBA00022519"/>
    </source>
</evidence>
<dbReference type="InterPro" id="IPR045584">
    <property type="entry name" value="Pilin-like"/>
</dbReference>
<evidence type="ECO:0000256" key="1">
    <source>
        <dbReference type="ARBA" id="ARBA00004377"/>
    </source>
</evidence>
<comment type="subcellular location">
    <subcellularLocation>
        <location evidence="1">Cell inner membrane</location>
        <topology evidence="1">Single-pass membrane protein</topology>
    </subcellularLocation>
</comment>
<keyword evidence="7 11" id="KW-1133">Transmembrane helix</keyword>
<dbReference type="SUPFAM" id="SSF54523">
    <property type="entry name" value="Pili subunits"/>
    <property type="match status" value="1"/>
</dbReference>
<evidence type="ECO:0000256" key="6">
    <source>
        <dbReference type="ARBA" id="ARBA00022692"/>
    </source>
</evidence>
<dbReference type="Pfam" id="PF07963">
    <property type="entry name" value="N_methyl"/>
    <property type="match status" value="1"/>
</dbReference>
<evidence type="ECO:0000313" key="13">
    <source>
        <dbReference type="EMBL" id="QJR36320.1"/>
    </source>
</evidence>
<dbReference type="Gene3D" id="3.30.700.10">
    <property type="entry name" value="Glycoprotein, Type 4 Pilin"/>
    <property type="match status" value="1"/>
</dbReference>
<sequence length="162" mass="16726">MLHTSPSSSHRGFTLAEVLMVVAIMGTLFVITAPKITELKARTALRASHETLESAFATARASAMQKGKRSTLTLSGNTVGVTVLSGLTNTATQVVRPLLFASTFGTTVAAIGAAPTTIAFDARGLVTPVSATIAKYQITLGSFADTVCVSGAGVVLRRGCRL</sequence>
<evidence type="ECO:0000256" key="11">
    <source>
        <dbReference type="SAM" id="Phobius"/>
    </source>
</evidence>
<keyword evidence="14" id="KW-1185">Reference proteome</keyword>
<keyword evidence="8 11" id="KW-0472">Membrane</keyword>
<proteinExistence type="inferred from homology"/>
<evidence type="ECO:0000256" key="2">
    <source>
        <dbReference type="ARBA" id="ARBA00021549"/>
    </source>
</evidence>
<protein>
    <recommendedName>
        <fullName evidence="2">Type II secretion system protein H</fullName>
    </recommendedName>
    <alternativeName>
        <fullName evidence="10">General secretion pathway protein H</fullName>
    </alternativeName>
</protein>
<dbReference type="NCBIfam" id="TIGR02532">
    <property type="entry name" value="IV_pilin_GFxxxE"/>
    <property type="match status" value="1"/>
</dbReference>
<evidence type="ECO:0000256" key="8">
    <source>
        <dbReference type="ARBA" id="ARBA00023136"/>
    </source>
</evidence>
<evidence type="ECO:0000313" key="14">
    <source>
        <dbReference type="Proteomes" id="UP000500938"/>
    </source>
</evidence>
<evidence type="ECO:0000256" key="3">
    <source>
        <dbReference type="ARBA" id="ARBA00022475"/>
    </source>
</evidence>
<keyword evidence="4" id="KW-0488">Methylation</keyword>
<comment type="similarity">
    <text evidence="9">Belongs to the GSP H family.</text>
</comment>
<evidence type="ECO:0000259" key="12">
    <source>
        <dbReference type="Pfam" id="PF12019"/>
    </source>
</evidence>
<feature type="transmembrane region" description="Helical" evidence="11">
    <location>
        <begin position="12"/>
        <end position="33"/>
    </location>
</feature>
<dbReference type="InterPro" id="IPR012902">
    <property type="entry name" value="N_methyl_site"/>
</dbReference>
<reference evidence="13 14" key="1">
    <citation type="submission" date="2020-05" db="EMBL/GenBank/DDBJ databases">
        <title>Complete genome sequence of Gemmatimonas greenlandica TET16.</title>
        <authorList>
            <person name="Zeng Y."/>
        </authorList>
    </citation>
    <scope>NUCLEOTIDE SEQUENCE [LARGE SCALE GENOMIC DNA]</scope>
    <source>
        <strain evidence="13 14">TET16</strain>
    </source>
</reference>
<accession>A0A6M4INM0</accession>
<dbReference type="GO" id="GO:0015627">
    <property type="term" value="C:type II protein secretion system complex"/>
    <property type="evidence" value="ECO:0007669"/>
    <property type="project" value="InterPro"/>
</dbReference>
<evidence type="ECO:0000256" key="4">
    <source>
        <dbReference type="ARBA" id="ARBA00022481"/>
    </source>
</evidence>
<evidence type="ECO:0000256" key="10">
    <source>
        <dbReference type="ARBA" id="ARBA00030775"/>
    </source>
</evidence>
<gene>
    <name evidence="13" type="ORF">HKW67_12795</name>
</gene>
<dbReference type="InterPro" id="IPR022346">
    <property type="entry name" value="T2SS_GspH"/>
</dbReference>
<dbReference type="GO" id="GO:0005886">
    <property type="term" value="C:plasma membrane"/>
    <property type="evidence" value="ECO:0007669"/>
    <property type="project" value="UniProtKB-SubCell"/>
</dbReference>
<feature type="domain" description="General secretion pathway GspH" evidence="12">
    <location>
        <begin position="50"/>
        <end position="153"/>
    </location>
</feature>
<keyword evidence="5" id="KW-0997">Cell inner membrane</keyword>
<name>A0A6M4INM0_9BACT</name>
<dbReference type="Proteomes" id="UP000500938">
    <property type="component" value="Chromosome"/>
</dbReference>
<dbReference type="AlphaFoldDB" id="A0A6M4INM0"/>
<dbReference type="GO" id="GO:0015628">
    <property type="term" value="P:protein secretion by the type II secretion system"/>
    <property type="evidence" value="ECO:0007669"/>
    <property type="project" value="InterPro"/>
</dbReference>
<evidence type="ECO:0000256" key="7">
    <source>
        <dbReference type="ARBA" id="ARBA00022989"/>
    </source>
</evidence>